<dbReference type="GO" id="GO:0015627">
    <property type="term" value="C:type II protein secretion system complex"/>
    <property type="evidence" value="ECO:0007669"/>
    <property type="project" value="TreeGrafter"/>
</dbReference>
<dbReference type="AlphaFoldDB" id="A0A3E0TPX6"/>
<evidence type="ECO:0000256" key="4">
    <source>
        <dbReference type="RuleBase" id="RU004003"/>
    </source>
</evidence>
<gene>
    <name evidence="8" type="ORF">DXX93_05660</name>
</gene>
<dbReference type="PRINTS" id="PR00811">
    <property type="entry name" value="BCTERIALGSPD"/>
</dbReference>
<accession>A0A3E0TPX6</accession>
<evidence type="ECO:0000256" key="1">
    <source>
        <dbReference type="ARBA" id="ARBA00004370"/>
    </source>
</evidence>
<keyword evidence="3" id="KW-0472">Membrane</keyword>
<keyword evidence="2" id="KW-0732">Signal</keyword>
<dbReference type="InterPro" id="IPR001775">
    <property type="entry name" value="GspD/PilQ"/>
</dbReference>
<evidence type="ECO:0000313" key="8">
    <source>
        <dbReference type="EMBL" id="REL26112.1"/>
    </source>
</evidence>
<dbReference type="InterPro" id="IPR004846">
    <property type="entry name" value="T2SS/T3SS_dom"/>
</dbReference>
<comment type="caution">
    <text evidence="8">The sequence shown here is derived from an EMBL/GenBank/DDBJ whole genome shotgun (WGS) entry which is preliminary data.</text>
</comment>
<dbReference type="PRINTS" id="PR01032">
    <property type="entry name" value="PHAGEIV"/>
</dbReference>
<keyword evidence="5" id="KW-0813">Transport</keyword>
<dbReference type="InterPro" id="IPR050810">
    <property type="entry name" value="Bact_Secretion_Sys_Channel"/>
</dbReference>
<feature type="domain" description="NolW-like" evidence="7">
    <location>
        <begin position="364"/>
        <end position="449"/>
    </location>
</feature>
<dbReference type="InterPro" id="IPR004845">
    <property type="entry name" value="T2SS_GspD_CS"/>
</dbReference>
<comment type="similarity">
    <text evidence="4">Belongs to the bacterial secretin family.</text>
</comment>
<dbReference type="PROSITE" id="PS00875">
    <property type="entry name" value="T2SP_D"/>
    <property type="match status" value="1"/>
</dbReference>
<dbReference type="InterPro" id="IPR038591">
    <property type="entry name" value="NolW-like_sf"/>
</dbReference>
<comment type="subcellular location">
    <subcellularLocation>
        <location evidence="5">Cell outer membrane</location>
    </subcellularLocation>
    <subcellularLocation>
        <location evidence="1">Membrane</location>
    </subcellularLocation>
</comment>
<dbReference type="InterPro" id="IPR005644">
    <property type="entry name" value="NolW-like"/>
</dbReference>
<reference evidence="8 9" key="1">
    <citation type="submission" date="2018-08" db="EMBL/GenBank/DDBJ databases">
        <title>Thalassotalea euphylliae genome.</title>
        <authorList>
            <person name="Summers S."/>
            <person name="Rice S.A."/>
            <person name="Freckelton M.L."/>
            <person name="Nedved B.T."/>
            <person name="Hadfield M.G."/>
        </authorList>
    </citation>
    <scope>NUCLEOTIDE SEQUENCE [LARGE SCALE GENOMIC DNA]</scope>
    <source>
        <strain evidence="8 9">H1</strain>
    </source>
</reference>
<evidence type="ECO:0000256" key="2">
    <source>
        <dbReference type="ARBA" id="ARBA00022729"/>
    </source>
</evidence>
<dbReference type="Pfam" id="PF00263">
    <property type="entry name" value="Secretin"/>
    <property type="match status" value="1"/>
</dbReference>
<dbReference type="RefSeq" id="WP_116007233.1">
    <property type="nucleotide sequence ID" value="NZ_QUOU01000001.1"/>
</dbReference>
<dbReference type="GO" id="GO:0009279">
    <property type="term" value="C:cell outer membrane"/>
    <property type="evidence" value="ECO:0007669"/>
    <property type="project" value="UniProtKB-SubCell"/>
</dbReference>
<evidence type="ECO:0000256" key="5">
    <source>
        <dbReference type="RuleBase" id="RU004004"/>
    </source>
</evidence>
<dbReference type="Pfam" id="PF03958">
    <property type="entry name" value="Secretin_N"/>
    <property type="match status" value="1"/>
</dbReference>
<dbReference type="GO" id="GO:0009306">
    <property type="term" value="P:protein secretion"/>
    <property type="evidence" value="ECO:0007669"/>
    <property type="project" value="InterPro"/>
</dbReference>
<dbReference type="Gene3D" id="3.30.1370.120">
    <property type="match status" value="2"/>
</dbReference>
<evidence type="ECO:0000259" key="7">
    <source>
        <dbReference type="Pfam" id="PF03958"/>
    </source>
</evidence>
<evidence type="ECO:0000313" key="9">
    <source>
        <dbReference type="Proteomes" id="UP000256478"/>
    </source>
</evidence>
<organism evidence="8 9">
    <name type="scientific">Thalassotalea euphylliae</name>
    <dbReference type="NCBI Taxonomy" id="1655234"/>
    <lineage>
        <taxon>Bacteria</taxon>
        <taxon>Pseudomonadati</taxon>
        <taxon>Pseudomonadota</taxon>
        <taxon>Gammaproteobacteria</taxon>
        <taxon>Alteromonadales</taxon>
        <taxon>Colwelliaceae</taxon>
        <taxon>Thalassotalea</taxon>
    </lineage>
</organism>
<evidence type="ECO:0000259" key="6">
    <source>
        <dbReference type="Pfam" id="PF00263"/>
    </source>
</evidence>
<evidence type="ECO:0000256" key="3">
    <source>
        <dbReference type="ARBA" id="ARBA00023136"/>
    </source>
</evidence>
<sequence>MLKMINLVVNPVSSSILVKEKAEPLAKAKPLLAALSLTLLAGCSVTQDKQLVYSPSYLLKENVAQQQAAEGEQAQQEKVTDSERNQELKPFIFKQKIENKGDQSEQAFSDTKKVSLAADELPLNEFLHYVMGEVLQVSYILGDSVKADSDTLTLNLIESVSHRKLFSLVEELLAEREYAIRFNDGIYYINQEEQVAGLGKIIFGYGNKVEDVPNTNQDIWQLVPFTYDFNGSLAVPIMQIAKVIVRPDAKQNMLVIQGKRSEVLKAVEFIHLFDKPNAGRKHLSMYAIEFSDTERITSKLTELLKQEGITLGNADSLKSAMSVVKLPNINSITLFSNNKELINRALYWLNKIDVPELGDDIQFFVYAPKFSRAADLGDSLGSLIDGAAAVSKSTSARAQNAATSQNQAEVQGAEMVIDERSNTLIFQTTGERYRKLLPLIKRLDVMPKQILLEVVIAEVQLTDEFRQGVSFSLTNRGLANTRGGFNINSGSDGFSYTLTGVDGEFNLTLFESSSHVDILSRPSLLVRDGVSANFSVGNDIPTVGEIVTDPVNGNRTSVVYRKTGVELTVTPTINAQGVVIMEVEQSNSNSSTSNAAVAGSPSIFERKISTEVVSESGQTVVLGGLISESKDLGDTSVPFFSDIPLIGKLFDTKNDSTVKTELVIMVTPRVIESNNEWQSIHQQFKQELKLLDLEGIAN</sequence>
<dbReference type="PANTHER" id="PTHR30332:SF24">
    <property type="entry name" value="SECRETIN GSPD-RELATED"/>
    <property type="match status" value="1"/>
</dbReference>
<proteinExistence type="inferred from homology"/>
<dbReference type="Proteomes" id="UP000256478">
    <property type="component" value="Unassembled WGS sequence"/>
</dbReference>
<dbReference type="PANTHER" id="PTHR30332">
    <property type="entry name" value="PROBABLE GENERAL SECRETION PATHWAY PROTEIN D"/>
    <property type="match status" value="1"/>
</dbReference>
<protein>
    <submittedName>
        <fullName evidence="8">Uncharacterized protein</fullName>
    </submittedName>
</protein>
<dbReference type="OrthoDB" id="9779724at2"/>
<name>A0A3E0TPX6_9GAMM</name>
<dbReference type="EMBL" id="QUOU01000001">
    <property type="protein sequence ID" value="REL26112.1"/>
    <property type="molecule type" value="Genomic_DNA"/>
</dbReference>
<feature type="domain" description="Type II/III secretion system secretin-like" evidence="6">
    <location>
        <begin position="511"/>
        <end position="672"/>
    </location>
</feature>